<evidence type="ECO:0000256" key="2">
    <source>
        <dbReference type="ARBA" id="ARBA00013095"/>
    </source>
</evidence>
<evidence type="ECO:0000256" key="5">
    <source>
        <dbReference type="ARBA" id="ARBA00023157"/>
    </source>
</evidence>
<dbReference type="AlphaFoldDB" id="A0AAD6ZLB6"/>
<dbReference type="InterPro" id="IPR029058">
    <property type="entry name" value="AB_hydrolase_fold"/>
</dbReference>
<comment type="similarity">
    <text evidence="1">Belongs to the cutinase family.</text>
</comment>
<proteinExistence type="inferred from homology"/>
<keyword evidence="10" id="KW-1185">Reference proteome</keyword>
<dbReference type="Pfam" id="PF01083">
    <property type="entry name" value="Cutinase"/>
    <property type="match status" value="1"/>
</dbReference>
<dbReference type="PANTHER" id="PTHR48250:SF1">
    <property type="entry name" value="CUTINASE"/>
    <property type="match status" value="1"/>
</dbReference>
<dbReference type="GO" id="GO:0005576">
    <property type="term" value="C:extracellular region"/>
    <property type="evidence" value="ECO:0007669"/>
    <property type="project" value="InterPro"/>
</dbReference>
<evidence type="ECO:0000256" key="7">
    <source>
        <dbReference type="PIRSR" id="PIRSR611150-2"/>
    </source>
</evidence>
<keyword evidence="5 7" id="KW-1015">Disulfide bond</keyword>
<feature type="signal peptide" evidence="8">
    <location>
        <begin position="1"/>
        <end position="22"/>
    </location>
</feature>
<dbReference type="GO" id="GO:0050525">
    <property type="term" value="F:cutinase activity"/>
    <property type="evidence" value="ECO:0007669"/>
    <property type="project" value="UniProtKB-EC"/>
</dbReference>
<dbReference type="GO" id="GO:0016052">
    <property type="term" value="P:carbohydrate catabolic process"/>
    <property type="evidence" value="ECO:0007669"/>
    <property type="project" value="TreeGrafter"/>
</dbReference>
<keyword evidence="3 8" id="KW-0732">Signal</keyword>
<comment type="caution">
    <text evidence="9">The sequence shown here is derived from an EMBL/GenBank/DDBJ whole genome shotgun (WGS) entry which is preliminary data.</text>
</comment>
<evidence type="ECO:0000256" key="4">
    <source>
        <dbReference type="ARBA" id="ARBA00022801"/>
    </source>
</evidence>
<sequence>MRFTVISTSLLTVATCALLSSGHPTQKKRLLRSDTANGINDVLSGDEDCKDVAVIFARGTFDSGNIGVWVGPQFQAALESQINSLAFQGVEASAYPATLETYLAEGGSDSGAQSLASTVTDYVDFCPDSSVIISGWSQGALVAHKGLSLLAPEVQAKVVALTTFGDPNKLFTNESVPVGVAFHSECIGGTTLDPLCSDLPADFKFPTSLSDITDPFSELPGLGSGIAETAAAASIVLRFPGQLLASRAAFLEALTDTTKMQRLLLTPEHFTYGNNGLTSDAADFVAGLPAVAGK</sequence>
<dbReference type="SMART" id="SM01110">
    <property type="entry name" value="Cutinase"/>
    <property type="match status" value="1"/>
</dbReference>
<evidence type="ECO:0000256" key="6">
    <source>
        <dbReference type="ARBA" id="ARBA00034045"/>
    </source>
</evidence>
<dbReference type="EMBL" id="JARIHO010000039">
    <property type="protein sequence ID" value="KAJ7328244.1"/>
    <property type="molecule type" value="Genomic_DNA"/>
</dbReference>
<evidence type="ECO:0000313" key="9">
    <source>
        <dbReference type="EMBL" id="KAJ7328244.1"/>
    </source>
</evidence>
<evidence type="ECO:0000313" key="10">
    <source>
        <dbReference type="Proteomes" id="UP001218218"/>
    </source>
</evidence>
<feature type="chain" id="PRO_5041976888" description="cutinase" evidence="8">
    <location>
        <begin position="23"/>
        <end position="294"/>
    </location>
</feature>
<accession>A0AAD6ZLB6</accession>
<dbReference type="InterPro" id="IPR011150">
    <property type="entry name" value="Cutinase_monf"/>
</dbReference>
<comment type="catalytic activity">
    <reaction evidence="6">
        <text>cutin + H2O = cutin monomers.</text>
        <dbReference type="EC" id="3.1.1.74"/>
    </reaction>
</comment>
<organism evidence="9 10">
    <name type="scientific">Mycena albidolilacea</name>
    <dbReference type="NCBI Taxonomy" id="1033008"/>
    <lineage>
        <taxon>Eukaryota</taxon>
        <taxon>Fungi</taxon>
        <taxon>Dikarya</taxon>
        <taxon>Basidiomycota</taxon>
        <taxon>Agaricomycotina</taxon>
        <taxon>Agaricomycetes</taxon>
        <taxon>Agaricomycetidae</taxon>
        <taxon>Agaricales</taxon>
        <taxon>Marasmiineae</taxon>
        <taxon>Mycenaceae</taxon>
        <taxon>Mycena</taxon>
    </lineage>
</organism>
<name>A0AAD6ZLB6_9AGAR</name>
<dbReference type="EC" id="3.1.1.74" evidence="2"/>
<evidence type="ECO:0000256" key="3">
    <source>
        <dbReference type="ARBA" id="ARBA00022729"/>
    </source>
</evidence>
<gene>
    <name evidence="9" type="ORF">DFH08DRAFT_883679</name>
</gene>
<dbReference type="InterPro" id="IPR000675">
    <property type="entry name" value="Cutinase/axe"/>
</dbReference>
<dbReference type="SUPFAM" id="SSF53474">
    <property type="entry name" value="alpha/beta-Hydrolases"/>
    <property type="match status" value="1"/>
</dbReference>
<dbReference type="PANTHER" id="PTHR48250">
    <property type="entry name" value="CUTINASE 2-RELATED"/>
    <property type="match status" value="1"/>
</dbReference>
<feature type="disulfide bond" evidence="7">
    <location>
        <begin position="49"/>
        <end position="126"/>
    </location>
</feature>
<dbReference type="Gene3D" id="3.40.50.1820">
    <property type="entry name" value="alpha/beta hydrolase"/>
    <property type="match status" value="1"/>
</dbReference>
<keyword evidence="4" id="KW-0378">Hydrolase</keyword>
<protein>
    <recommendedName>
        <fullName evidence="2">cutinase</fullName>
        <ecNumber evidence="2">3.1.1.74</ecNumber>
    </recommendedName>
</protein>
<evidence type="ECO:0000256" key="8">
    <source>
        <dbReference type="SAM" id="SignalP"/>
    </source>
</evidence>
<reference evidence="9" key="1">
    <citation type="submission" date="2023-03" db="EMBL/GenBank/DDBJ databases">
        <title>Massive genome expansion in bonnet fungi (Mycena s.s.) driven by repeated elements and novel gene families across ecological guilds.</title>
        <authorList>
            <consortium name="Lawrence Berkeley National Laboratory"/>
            <person name="Harder C.B."/>
            <person name="Miyauchi S."/>
            <person name="Viragh M."/>
            <person name="Kuo A."/>
            <person name="Thoen E."/>
            <person name="Andreopoulos B."/>
            <person name="Lu D."/>
            <person name="Skrede I."/>
            <person name="Drula E."/>
            <person name="Henrissat B."/>
            <person name="Morin E."/>
            <person name="Kohler A."/>
            <person name="Barry K."/>
            <person name="LaButti K."/>
            <person name="Morin E."/>
            <person name="Salamov A."/>
            <person name="Lipzen A."/>
            <person name="Mereny Z."/>
            <person name="Hegedus B."/>
            <person name="Baldrian P."/>
            <person name="Stursova M."/>
            <person name="Weitz H."/>
            <person name="Taylor A."/>
            <person name="Grigoriev I.V."/>
            <person name="Nagy L.G."/>
            <person name="Martin F."/>
            <person name="Kauserud H."/>
        </authorList>
    </citation>
    <scope>NUCLEOTIDE SEQUENCE</scope>
    <source>
        <strain evidence="9">CBHHK002</strain>
    </source>
</reference>
<evidence type="ECO:0000256" key="1">
    <source>
        <dbReference type="ARBA" id="ARBA00007534"/>
    </source>
</evidence>
<dbReference type="Proteomes" id="UP001218218">
    <property type="component" value="Unassembled WGS sequence"/>
</dbReference>